<evidence type="ECO:0000313" key="2">
    <source>
        <dbReference type="EMBL" id="MDE5413596.1"/>
    </source>
</evidence>
<dbReference type="InterPro" id="IPR029063">
    <property type="entry name" value="SAM-dependent_MTases_sf"/>
</dbReference>
<name>A0ABT5VEM3_9BACI</name>
<dbReference type="EMBL" id="JAOTPO010000005">
    <property type="protein sequence ID" value="MDE5413596.1"/>
    <property type="molecule type" value="Genomic_DNA"/>
</dbReference>
<dbReference type="Gene3D" id="3.40.50.150">
    <property type="entry name" value="Vaccinia Virus protein VP39"/>
    <property type="match status" value="1"/>
</dbReference>
<keyword evidence="2" id="KW-0808">Transferase</keyword>
<dbReference type="Pfam" id="PF03848">
    <property type="entry name" value="TehB"/>
    <property type="match status" value="1"/>
</dbReference>
<dbReference type="GO" id="GO:0032259">
    <property type="term" value="P:methylation"/>
    <property type="evidence" value="ECO:0007669"/>
    <property type="project" value="UniProtKB-KW"/>
</dbReference>
<evidence type="ECO:0000259" key="1">
    <source>
        <dbReference type="Pfam" id="PF03848"/>
    </source>
</evidence>
<dbReference type="Proteomes" id="UP001148125">
    <property type="component" value="Unassembled WGS sequence"/>
</dbReference>
<dbReference type="SUPFAM" id="SSF53335">
    <property type="entry name" value="S-adenosyl-L-methionine-dependent methyltransferases"/>
    <property type="match status" value="1"/>
</dbReference>
<reference evidence="2" key="1">
    <citation type="submission" date="2024-05" db="EMBL/GenBank/DDBJ databases">
        <title>Alkalihalobacillus sp. strain MEB203 novel alkaliphilic bacterium from Lonar Lake, India.</title>
        <authorList>
            <person name="Joshi A."/>
            <person name="Thite S."/>
            <person name="Mengade P."/>
        </authorList>
    </citation>
    <scope>NUCLEOTIDE SEQUENCE</scope>
    <source>
        <strain evidence="2">MEB 203</strain>
    </source>
</reference>
<keyword evidence="3" id="KW-1185">Reference proteome</keyword>
<dbReference type="GO" id="GO:0008168">
    <property type="term" value="F:methyltransferase activity"/>
    <property type="evidence" value="ECO:0007669"/>
    <property type="project" value="UniProtKB-KW"/>
</dbReference>
<feature type="domain" description="Tellurite resistance methyltransferase TehB-like" evidence="1">
    <location>
        <begin position="35"/>
        <end position="122"/>
    </location>
</feature>
<evidence type="ECO:0000313" key="3">
    <source>
        <dbReference type="Proteomes" id="UP001148125"/>
    </source>
</evidence>
<dbReference type="InterPro" id="IPR015985">
    <property type="entry name" value="TehB-like_dom"/>
</dbReference>
<dbReference type="RefSeq" id="WP_275118214.1">
    <property type="nucleotide sequence ID" value="NZ_JAOTPO010000005.1"/>
</dbReference>
<gene>
    <name evidence="2" type="ORF">N7Z68_09365</name>
</gene>
<keyword evidence="2" id="KW-0489">Methyltransferase</keyword>
<comment type="caution">
    <text evidence="2">The sequence shown here is derived from an EMBL/GenBank/DDBJ whole genome shotgun (WGS) entry which is preliminary data.</text>
</comment>
<proteinExistence type="predicted"/>
<organism evidence="2 3">
    <name type="scientific">Alkalihalobacterium chitinilyticum</name>
    <dbReference type="NCBI Taxonomy" id="2980103"/>
    <lineage>
        <taxon>Bacteria</taxon>
        <taxon>Bacillati</taxon>
        <taxon>Bacillota</taxon>
        <taxon>Bacilli</taxon>
        <taxon>Bacillales</taxon>
        <taxon>Bacillaceae</taxon>
        <taxon>Alkalihalobacterium</taxon>
    </lineage>
</organism>
<protein>
    <submittedName>
        <fullName evidence="2">Methyltransferase domain-containing protein</fullName>
    </submittedName>
</protein>
<sequence length="191" mass="22248">MDSRLKWNQKYKNRLQEMELPLPNPRLQQLTQYFTGGSALDLACGLGANSLYLAKQNYEVEAVDVSDVAIEHLKQQSLRQSLNIHPSVMDLTDKGLFHKKEKEFDLIVITYYLDRSIFPIIPSILKDNGFFFMETFYHSPHNKKNVSAQYKLEPGELLSTFTDANWHVLFYEENESEGRQTIFVRKKHSLS</sequence>
<accession>A0ABT5VEM3</accession>
<dbReference type="CDD" id="cd02440">
    <property type="entry name" value="AdoMet_MTases"/>
    <property type="match status" value="1"/>
</dbReference>